<dbReference type="SUPFAM" id="SSF53649">
    <property type="entry name" value="Alkaline phosphatase-like"/>
    <property type="match status" value="1"/>
</dbReference>
<organism evidence="1 4">
    <name type="scientific">Perkinsus olseni</name>
    <name type="common">Perkinsus atlanticus</name>
    <dbReference type="NCBI Taxonomy" id="32597"/>
    <lineage>
        <taxon>Eukaryota</taxon>
        <taxon>Sar</taxon>
        <taxon>Alveolata</taxon>
        <taxon>Perkinsozoa</taxon>
        <taxon>Perkinsea</taxon>
        <taxon>Perkinsida</taxon>
        <taxon>Perkinsidae</taxon>
        <taxon>Perkinsus</taxon>
    </lineage>
</organism>
<evidence type="ECO:0000313" key="4">
    <source>
        <dbReference type="Proteomes" id="UP000574390"/>
    </source>
</evidence>
<dbReference type="AlphaFoldDB" id="A0A7J6PQB7"/>
<dbReference type="EMBL" id="JABANO010010605">
    <property type="protein sequence ID" value="KAF4744856.1"/>
    <property type="molecule type" value="Genomic_DNA"/>
</dbReference>
<dbReference type="InterPro" id="IPR017850">
    <property type="entry name" value="Alkaline_phosphatase_core_sf"/>
</dbReference>
<protein>
    <submittedName>
        <fullName evidence="1">Uncharacterized protein</fullName>
    </submittedName>
</protein>
<accession>A0A7J6PQB7</accession>
<evidence type="ECO:0000313" key="3">
    <source>
        <dbReference type="Proteomes" id="UP000553632"/>
    </source>
</evidence>
<dbReference type="EMBL" id="JABANM010035394">
    <property type="protein sequence ID" value="KAF4698087.1"/>
    <property type="molecule type" value="Genomic_DNA"/>
</dbReference>
<dbReference type="Proteomes" id="UP000553632">
    <property type="component" value="Unassembled WGS sequence"/>
</dbReference>
<proteinExistence type="predicted"/>
<dbReference type="Proteomes" id="UP000574390">
    <property type="component" value="Unassembled WGS sequence"/>
</dbReference>
<sequence>MVPIREIQDAVLRRSDGFETLIVITSNHGGYGNGHEEWMRPTAQVPIVFANPRHPINVPGDKGWGGWLDIKEVVPSVLGAMGVPRDVPSRDNLSGVDSAFVAVTRFYFASHPILHQTESTVFHGS</sequence>
<keyword evidence="3" id="KW-1185">Reference proteome</keyword>
<gene>
    <name evidence="1" type="ORF">FOZ62_017875</name>
    <name evidence="2" type="ORF">FOZ63_002122</name>
</gene>
<reference evidence="3 4" key="1">
    <citation type="submission" date="2020-04" db="EMBL/GenBank/DDBJ databases">
        <title>Perkinsus olseni comparative genomics.</title>
        <authorList>
            <person name="Bogema D.R."/>
        </authorList>
    </citation>
    <scope>NUCLEOTIDE SEQUENCE [LARGE SCALE GENOMIC DNA]</scope>
    <source>
        <strain evidence="1">ATCC PRA-205</strain>
        <strain evidence="2 3">ATCC PRA-207</strain>
    </source>
</reference>
<evidence type="ECO:0000313" key="1">
    <source>
        <dbReference type="EMBL" id="KAF4698087.1"/>
    </source>
</evidence>
<evidence type="ECO:0000313" key="2">
    <source>
        <dbReference type="EMBL" id="KAF4744856.1"/>
    </source>
</evidence>
<name>A0A7J6PQB7_PEROL</name>
<comment type="caution">
    <text evidence="1">The sequence shown here is derived from an EMBL/GenBank/DDBJ whole genome shotgun (WGS) entry which is preliminary data.</text>
</comment>